<evidence type="ECO:0000256" key="6">
    <source>
        <dbReference type="ARBA" id="ARBA00034754"/>
    </source>
</evidence>
<dbReference type="GO" id="GO:0003677">
    <property type="term" value="F:DNA binding"/>
    <property type="evidence" value="ECO:0007669"/>
    <property type="project" value="InterPro"/>
</dbReference>
<evidence type="ECO:0000256" key="3">
    <source>
        <dbReference type="ARBA" id="ARBA00022695"/>
    </source>
</evidence>
<sequence length="221" mass="25678">MIKIIHGDNIVQSRKRLTEILEKARKEGTEIVYLDGTKVTITEVRSALESGSLFGKNRLVVIENLKEKPEILTYLKKGKFDNDLILWEQKEIKREIIPGVELEIFKLPPLIFSFLESIRPGSSKESLRLLSELKKGEEPEMIFYMLVRQFRFLILARDLGDSGLSDLSLWQQKKFLKQAENFSLEQLLEIYRKLLEIDFKQKTSSDPYSLSSRLDLLTAEI</sequence>
<organism evidence="9 10">
    <name type="scientific">Candidatus Shapirobacteria bacterium CG10_big_fil_rev_8_21_14_0_10_40_9</name>
    <dbReference type="NCBI Taxonomy" id="1974888"/>
    <lineage>
        <taxon>Bacteria</taxon>
        <taxon>Candidatus Shapironibacteriota</taxon>
    </lineage>
</organism>
<keyword evidence="3" id="KW-0548">Nucleotidyltransferase</keyword>
<dbReference type="EMBL" id="PFEK01000029">
    <property type="protein sequence ID" value="PJE67598.1"/>
    <property type="molecule type" value="Genomic_DNA"/>
</dbReference>
<evidence type="ECO:0000256" key="7">
    <source>
        <dbReference type="ARBA" id="ARBA00049244"/>
    </source>
</evidence>
<comment type="similarity">
    <text evidence="6">Belongs to the DNA polymerase HolA subunit family.</text>
</comment>
<dbReference type="PANTHER" id="PTHR34388">
    <property type="entry name" value="DNA POLYMERASE III SUBUNIT DELTA"/>
    <property type="match status" value="1"/>
</dbReference>
<comment type="caution">
    <text evidence="9">The sequence shown here is derived from an EMBL/GenBank/DDBJ whole genome shotgun (WGS) entry which is preliminary data.</text>
</comment>
<reference evidence="10" key="1">
    <citation type="submission" date="2017-09" db="EMBL/GenBank/DDBJ databases">
        <title>Depth-based differentiation of microbial function through sediment-hosted aquifers and enrichment of novel symbionts in the deep terrestrial subsurface.</title>
        <authorList>
            <person name="Probst A.J."/>
            <person name="Ladd B."/>
            <person name="Jarett J.K."/>
            <person name="Geller-Mcgrath D.E."/>
            <person name="Sieber C.M.K."/>
            <person name="Emerson J.B."/>
            <person name="Anantharaman K."/>
            <person name="Thomas B.C."/>
            <person name="Malmstrom R."/>
            <person name="Stieglmeier M."/>
            <person name="Klingl A."/>
            <person name="Woyke T."/>
            <person name="Ryan C.M."/>
            <person name="Banfield J.F."/>
        </authorList>
    </citation>
    <scope>NUCLEOTIDE SEQUENCE [LARGE SCALE GENOMIC DNA]</scope>
</reference>
<comment type="catalytic activity">
    <reaction evidence="7">
        <text>DNA(n) + a 2'-deoxyribonucleoside 5'-triphosphate = DNA(n+1) + diphosphate</text>
        <dbReference type="Rhea" id="RHEA:22508"/>
        <dbReference type="Rhea" id="RHEA-COMP:17339"/>
        <dbReference type="Rhea" id="RHEA-COMP:17340"/>
        <dbReference type="ChEBI" id="CHEBI:33019"/>
        <dbReference type="ChEBI" id="CHEBI:61560"/>
        <dbReference type="ChEBI" id="CHEBI:173112"/>
        <dbReference type="EC" id="2.7.7.7"/>
    </reaction>
</comment>
<dbReference type="InterPro" id="IPR008921">
    <property type="entry name" value="DNA_pol3_clamp-load_cplx_C"/>
</dbReference>
<dbReference type="Pfam" id="PF21694">
    <property type="entry name" value="DNA_pol3_delta_C"/>
    <property type="match status" value="1"/>
</dbReference>
<evidence type="ECO:0000256" key="2">
    <source>
        <dbReference type="ARBA" id="ARBA00022679"/>
    </source>
</evidence>
<evidence type="ECO:0000313" key="10">
    <source>
        <dbReference type="Proteomes" id="UP000231474"/>
    </source>
</evidence>
<dbReference type="Proteomes" id="UP000231474">
    <property type="component" value="Unassembled WGS sequence"/>
</dbReference>
<keyword evidence="2" id="KW-0808">Transferase</keyword>
<evidence type="ECO:0000256" key="5">
    <source>
        <dbReference type="ARBA" id="ARBA00022932"/>
    </source>
</evidence>
<feature type="domain" description="DNA polymerase III delta subunit-like C-terminal" evidence="8">
    <location>
        <begin position="111"/>
        <end position="206"/>
    </location>
</feature>
<evidence type="ECO:0000256" key="1">
    <source>
        <dbReference type="ARBA" id="ARBA00012417"/>
    </source>
</evidence>
<evidence type="ECO:0000259" key="8">
    <source>
        <dbReference type="Pfam" id="PF21694"/>
    </source>
</evidence>
<evidence type="ECO:0000256" key="4">
    <source>
        <dbReference type="ARBA" id="ARBA00022705"/>
    </source>
</evidence>
<evidence type="ECO:0000313" key="9">
    <source>
        <dbReference type="EMBL" id="PJE67598.1"/>
    </source>
</evidence>
<dbReference type="Gene3D" id="1.20.272.10">
    <property type="match status" value="1"/>
</dbReference>
<keyword evidence="4" id="KW-0235">DNA replication</keyword>
<dbReference type="GO" id="GO:0009360">
    <property type="term" value="C:DNA polymerase III complex"/>
    <property type="evidence" value="ECO:0007669"/>
    <property type="project" value="TreeGrafter"/>
</dbReference>
<dbReference type="AlphaFoldDB" id="A0A2M8L3Y9"/>
<accession>A0A2M8L3Y9</accession>
<dbReference type="InterPro" id="IPR027417">
    <property type="entry name" value="P-loop_NTPase"/>
</dbReference>
<dbReference type="InterPro" id="IPR005790">
    <property type="entry name" value="DNA_polIII_delta"/>
</dbReference>
<gene>
    <name evidence="9" type="ORF">COU95_01515</name>
</gene>
<dbReference type="GO" id="GO:0006261">
    <property type="term" value="P:DNA-templated DNA replication"/>
    <property type="evidence" value="ECO:0007669"/>
    <property type="project" value="TreeGrafter"/>
</dbReference>
<dbReference type="SUPFAM" id="SSF48019">
    <property type="entry name" value="post-AAA+ oligomerization domain-like"/>
    <property type="match status" value="1"/>
</dbReference>
<dbReference type="Gene3D" id="3.40.50.300">
    <property type="entry name" value="P-loop containing nucleotide triphosphate hydrolases"/>
    <property type="match status" value="1"/>
</dbReference>
<dbReference type="GO" id="GO:0003887">
    <property type="term" value="F:DNA-directed DNA polymerase activity"/>
    <property type="evidence" value="ECO:0007669"/>
    <property type="project" value="UniProtKB-KW"/>
</dbReference>
<protein>
    <recommendedName>
        <fullName evidence="1">DNA-directed DNA polymerase</fullName>
        <ecNumber evidence="1">2.7.7.7</ecNumber>
    </recommendedName>
</protein>
<dbReference type="InterPro" id="IPR048466">
    <property type="entry name" value="DNA_pol3_delta-like_C"/>
</dbReference>
<dbReference type="EC" id="2.7.7.7" evidence="1"/>
<proteinExistence type="inferred from homology"/>
<dbReference type="PANTHER" id="PTHR34388:SF1">
    <property type="entry name" value="DNA POLYMERASE III SUBUNIT DELTA"/>
    <property type="match status" value="1"/>
</dbReference>
<keyword evidence="5" id="KW-0239">DNA-directed DNA polymerase</keyword>
<name>A0A2M8L3Y9_9BACT</name>